<accession>A0ABR3Q8R4</accession>
<proteinExistence type="predicted"/>
<dbReference type="RefSeq" id="XP_069210816.1">
    <property type="nucleotide sequence ID" value="XM_069350430.1"/>
</dbReference>
<feature type="transmembrane region" description="Helical" evidence="1">
    <location>
        <begin position="116"/>
        <end position="138"/>
    </location>
</feature>
<feature type="transmembrane region" description="Helical" evidence="1">
    <location>
        <begin position="90"/>
        <end position="110"/>
    </location>
</feature>
<gene>
    <name evidence="2" type="ORF">Q8F55_001815</name>
</gene>
<evidence type="ECO:0000313" key="3">
    <source>
        <dbReference type="Proteomes" id="UP001565368"/>
    </source>
</evidence>
<keyword evidence="3" id="KW-1185">Reference proteome</keyword>
<keyword evidence="1" id="KW-1133">Transmembrane helix</keyword>
<dbReference type="EMBL" id="JBBXJM010000002">
    <property type="protein sequence ID" value="KAL1410872.1"/>
    <property type="molecule type" value="Genomic_DNA"/>
</dbReference>
<dbReference type="Proteomes" id="UP001565368">
    <property type="component" value="Unassembled WGS sequence"/>
</dbReference>
<evidence type="ECO:0008006" key="4">
    <source>
        <dbReference type="Google" id="ProtNLM"/>
    </source>
</evidence>
<keyword evidence="1" id="KW-0812">Transmembrane</keyword>
<feature type="transmembrane region" description="Helical" evidence="1">
    <location>
        <begin position="55"/>
        <end position="78"/>
    </location>
</feature>
<sequence>MSLSLLPTPPRFALSGGRKFSIPRLSLRNVFVPTDGRVALFILTRVGAPAALGAMLLHSALPLVLGAQVAAFVLVQHFGPRSPAAGLDRILLHLYQLLFGVLVVLGAVVAGMEPQAAMGAAICGLALAIVPLVVGVALGERADEEDDSEGKVEEVAPTPRTGLATRLVFTRAPSDTYPGGYERGAEEV</sequence>
<reference evidence="2 3" key="1">
    <citation type="submission" date="2023-08" db="EMBL/GenBank/DDBJ databases">
        <title>Annotated Genome Sequence of Vanrija albida AlHP1.</title>
        <authorList>
            <person name="Herzog R."/>
        </authorList>
    </citation>
    <scope>NUCLEOTIDE SEQUENCE [LARGE SCALE GENOMIC DNA]</scope>
    <source>
        <strain evidence="2 3">AlHP1</strain>
    </source>
</reference>
<evidence type="ECO:0000256" key="1">
    <source>
        <dbReference type="SAM" id="Phobius"/>
    </source>
</evidence>
<evidence type="ECO:0000313" key="2">
    <source>
        <dbReference type="EMBL" id="KAL1410872.1"/>
    </source>
</evidence>
<comment type="caution">
    <text evidence="2">The sequence shown here is derived from an EMBL/GenBank/DDBJ whole genome shotgun (WGS) entry which is preliminary data.</text>
</comment>
<keyword evidence="1" id="KW-0472">Membrane</keyword>
<protein>
    <recommendedName>
        <fullName evidence="4">TRP C-terminal domain-containing protein</fullName>
    </recommendedName>
</protein>
<dbReference type="GeneID" id="95982858"/>
<name>A0ABR3Q8R4_9TREE</name>
<organism evidence="2 3">
    <name type="scientific">Vanrija albida</name>
    <dbReference type="NCBI Taxonomy" id="181172"/>
    <lineage>
        <taxon>Eukaryota</taxon>
        <taxon>Fungi</taxon>
        <taxon>Dikarya</taxon>
        <taxon>Basidiomycota</taxon>
        <taxon>Agaricomycotina</taxon>
        <taxon>Tremellomycetes</taxon>
        <taxon>Trichosporonales</taxon>
        <taxon>Trichosporonaceae</taxon>
        <taxon>Vanrija</taxon>
    </lineage>
</organism>